<evidence type="ECO:0000256" key="1">
    <source>
        <dbReference type="SAM" id="MobiDB-lite"/>
    </source>
</evidence>
<protein>
    <recommendedName>
        <fullName evidence="4">PiggyBac transposable element-derived protein domain-containing protein</fullName>
    </recommendedName>
</protein>
<accession>E2C4S1</accession>
<feature type="compositionally biased region" description="Basic and acidic residues" evidence="1">
    <location>
        <begin position="1"/>
        <end position="13"/>
    </location>
</feature>
<proteinExistence type="predicted"/>
<dbReference type="Proteomes" id="UP000008237">
    <property type="component" value="Unassembled WGS sequence"/>
</dbReference>
<feature type="compositionally biased region" description="Acidic residues" evidence="1">
    <location>
        <begin position="14"/>
        <end position="35"/>
    </location>
</feature>
<organism evidence="3">
    <name type="scientific">Harpegnathos saltator</name>
    <name type="common">Jerdon's jumping ant</name>
    <dbReference type="NCBI Taxonomy" id="610380"/>
    <lineage>
        <taxon>Eukaryota</taxon>
        <taxon>Metazoa</taxon>
        <taxon>Ecdysozoa</taxon>
        <taxon>Arthropoda</taxon>
        <taxon>Hexapoda</taxon>
        <taxon>Insecta</taxon>
        <taxon>Pterygota</taxon>
        <taxon>Neoptera</taxon>
        <taxon>Endopterygota</taxon>
        <taxon>Hymenoptera</taxon>
        <taxon>Apocrita</taxon>
        <taxon>Aculeata</taxon>
        <taxon>Formicoidea</taxon>
        <taxon>Formicidae</taxon>
        <taxon>Ponerinae</taxon>
        <taxon>Ponerini</taxon>
        <taxon>Harpegnathos</taxon>
    </lineage>
</organism>
<gene>
    <name evidence="2" type="ORF">EAI_07124</name>
</gene>
<reference evidence="2 3" key="1">
    <citation type="journal article" date="2010" name="Science">
        <title>Genomic comparison of the ants Camponotus floridanus and Harpegnathos saltator.</title>
        <authorList>
            <person name="Bonasio R."/>
            <person name="Zhang G."/>
            <person name="Ye C."/>
            <person name="Mutti N.S."/>
            <person name="Fang X."/>
            <person name="Qin N."/>
            <person name="Donahue G."/>
            <person name="Yang P."/>
            <person name="Li Q."/>
            <person name="Li C."/>
            <person name="Zhang P."/>
            <person name="Huang Z."/>
            <person name="Berger S.L."/>
            <person name="Reinberg D."/>
            <person name="Wang J."/>
            <person name="Liebig J."/>
        </authorList>
    </citation>
    <scope>NUCLEOTIDE SEQUENCE [LARGE SCALE GENOMIC DNA]</scope>
    <source>
        <strain evidence="2 3">R22 G/1</strain>
    </source>
</reference>
<evidence type="ECO:0008006" key="4">
    <source>
        <dbReference type="Google" id="ProtNLM"/>
    </source>
</evidence>
<evidence type="ECO:0000313" key="3">
    <source>
        <dbReference type="Proteomes" id="UP000008237"/>
    </source>
</evidence>
<feature type="compositionally biased region" description="Polar residues" evidence="1">
    <location>
        <begin position="64"/>
        <end position="77"/>
    </location>
</feature>
<feature type="non-terminal residue" evidence="2">
    <location>
        <position position="129"/>
    </location>
</feature>
<dbReference type="OMA" id="WTENPQI"/>
<keyword evidence="3" id="KW-1185">Reference proteome</keyword>
<dbReference type="EMBL" id="GL452584">
    <property type="protein sequence ID" value="EFN77060.1"/>
    <property type="molecule type" value="Genomic_DNA"/>
</dbReference>
<sequence length="129" mass="14828">MDRKGRLTKKELEYYSDNESDLELDDIVSEDDNDSSDYVPSENSSEDSDDEVVSEPEDNHDASQETTPNTNDNLWTENPQIPEQFIFQENIGLKLNTINLTVQTLVDLFFSQEFLALLVEQTNLYVAQE</sequence>
<feature type="compositionally biased region" description="Acidic residues" evidence="1">
    <location>
        <begin position="44"/>
        <end position="56"/>
    </location>
</feature>
<dbReference type="InParanoid" id="E2C4S1"/>
<feature type="region of interest" description="Disordered" evidence="1">
    <location>
        <begin position="1"/>
        <end position="77"/>
    </location>
</feature>
<evidence type="ECO:0000313" key="2">
    <source>
        <dbReference type="EMBL" id="EFN77060.1"/>
    </source>
</evidence>
<dbReference type="AlphaFoldDB" id="E2C4S1"/>
<name>E2C4S1_HARSA</name>